<accession>A0A6N6W2Z4</accession>
<dbReference type="EMBL" id="VOSW01000119">
    <property type="protein sequence ID" value="KAE8754591.1"/>
    <property type="molecule type" value="Genomic_DNA"/>
</dbReference>
<evidence type="ECO:0000313" key="3">
    <source>
        <dbReference type="EMBL" id="KAE8754591.1"/>
    </source>
</evidence>
<keyword evidence="2" id="KW-1133">Transmembrane helix</keyword>
<protein>
    <submittedName>
        <fullName evidence="3">Uncharacterized protein</fullName>
    </submittedName>
</protein>
<keyword evidence="2" id="KW-0472">Membrane</keyword>
<keyword evidence="2" id="KW-0812">Transmembrane</keyword>
<gene>
    <name evidence="3" type="ORF">FSO04_38900</name>
</gene>
<proteinExistence type="predicted"/>
<feature type="region of interest" description="Disordered" evidence="1">
    <location>
        <begin position="63"/>
        <end position="119"/>
    </location>
</feature>
<dbReference type="Proteomes" id="UP000463700">
    <property type="component" value="Unassembled WGS sequence"/>
</dbReference>
<evidence type="ECO:0000256" key="1">
    <source>
        <dbReference type="SAM" id="MobiDB-lite"/>
    </source>
</evidence>
<sequence>MERTASTVTRSPAASDCKSEATAGMRSLLTASLVSFIVVVVIASVIVGAITTTAFRRLRHVCRPQPASRRSGPAAPVRGGLTVPSSQGRGPSAGYHANARDPTTAGERFGRCPAAERPA</sequence>
<evidence type="ECO:0000313" key="4">
    <source>
        <dbReference type="Proteomes" id="UP000463700"/>
    </source>
</evidence>
<name>A0A6N6W2Z4_9BURK</name>
<organism evidence="3 4">
    <name type="scientific">Paraburkholderia madseniana</name>
    <dbReference type="NCBI Taxonomy" id="2599607"/>
    <lineage>
        <taxon>Bacteria</taxon>
        <taxon>Pseudomonadati</taxon>
        <taxon>Pseudomonadota</taxon>
        <taxon>Betaproteobacteria</taxon>
        <taxon>Burkholderiales</taxon>
        <taxon>Burkholderiaceae</taxon>
        <taxon>Paraburkholderia</taxon>
    </lineage>
</organism>
<reference evidence="3 4" key="1">
    <citation type="journal article" date="2020" name="Int. J. Syst. Evol. Microbiol.">
        <title>Paraburkholderia madseniana sp. nov., a phenolic acid-degrading bacterium isolated from acidic forest soil.</title>
        <authorList>
            <person name="Wilhelm R.C."/>
            <person name="Murphy S.J.L."/>
            <person name="Feriancek N.M."/>
            <person name="Karasz D.C."/>
            <person name="DeRito C.M."/>
            <person name="Newman J.D."/>
            <person name="Buckley D.H."/>
        </authorList>
    </citation>
    <scope>NUCLEOTIDE SEQUENCE [LARGE SCALE GENOMIC DNA]</scope>
    <source>
        <strain evidence="3 4">RP11</strain>
    </source>
</reference>
<comment type="caution">
    <text evidence="3">The sequence shown here is derived from an EMBL/GenBank/DDBJ whole genome shotgun (WGS) entry which is preliminary data.</text>
</comment>
<evidence type="ECO:0000256" key="2">
    <source>
        <dbReference type="SAM" id="Phobius"/>
    </source>
</evidence>
<feature type="transmembrane region" description="Helical" evidence="2">
    <location>
        <begin position="33"/>
        <end position="55"/>
    </location>
</feature>
<dbReference type="AlphaFoldDB" id="A0A6N6W2Z4"/>